<organism evidence="4 5">
    <name type="scientific">Thalassotalea psychrophila</name>
    <dbReference type="NCBI Taxonomy" id="3065647"/>
    <lineage>
        <taxon>Bacteria</taxon>
        <taxon>Pseudomonadati</taxon>
        <taxon>Pseudomonadota</taxon>
        <taxon>Gammaproteobacteria</taxon>
        <taxon>Alteromonadales</taxon>
        <taxon>Colwelliaceae</taxon>
        <taxon>Thalassotalea</taxon>
    </lineage>
</organism>
<dbReference type="PROSITE" id="PS00018">
    <property type="entry name" value="EF_HAND_1"/>
    <property type="match status" value="2"/>
</dbReference>
<dbReference type="Proteomes" id="UP001258994">
    <property type="component" value="Chromosome"/>
</dbReference>
<dbReference type="EMBL" id="CP134145">
    <property type="protein sequence ID" value="WNC73073.1"/>
    <property type="molecule type" value="Genomic_DNA"/>
</dbReference>
<dbReference type="InterPro" id="IPR002048">
    <property type="entry name" value="EF_hand_dom"/>
</dbReference>
<keyword evidence="5" id="KW-1185">Reference proteome</keyword>
<protein>
    <submittedName>
        <fullName evidence="4">EF-hand domain-containing protein</fullName>
    </submittedName>
</protein>
<evidence type="ECO:0000259" key="3">
    <source>
        <dbReference type="PROSITE" id="PS50222"/>
    </source>
</evidence>
<dbReference type="Pfam" id="PF13499">
    <property type="entry name" value="EF-hand_7"/>
    <property type="match status" value="1"/>
</dbReference>
<gene>
    <name evidence="4" type="ORF">RGQ13_03560</name>
</gene>
<reference evidence="5" key="1">
    <citation type="submission" date="2023-09" db="EMBL/GenBank/DDBJ databases">
        <authorList>
            <person name="Zhang C."/>
        </authorList>
    </citation>
    <scope>NUCLEOTIDE SEQUENCE [LARGE SCALE GENOMIC DNA]</scope>
    <source>
        <strain evidence="5">SQ149</strain>
    </source>
</reference>
<evidence type="ECO:0000313" key="4">
    <source>
        <dbReference type="EMBL" id="WNC73073.1"/>
    </source>
</evidence>
<feature type="domain" description="EF-hand" evidence="3">
    <location>
        <begin position="20"/>
        <end position="55"/>
    </location>
</feature>
<name>A0ABY9TWA3_9GAMM</name>
<dbReference type="SUPFAM" id="SSF47473">
    <property type="entry name" value="EF-hand"/>
    <property type="match status" value="1"/>
</dbReference>
<dbReference type="InterPro" id="IPR011992">
    <property type="entry name" value="EF-hand-dom_pair"/>
</dbReference>
<keyword evidence="2" id="KW-0732">Signal</keyword>
<feature type="signal peptide" evidence="2">
    <location>
        <begin position="1"/>
        <end position="23"/>
    </location>
</feature>
<dbReference type="RefSeq" id="WP_348392186.1">
    <property type="nucleotide sequence ID" value="NZ_CP134145.1"/>
</dbReference>
<dbReference type="PROSITE" id="PS50222">
    <property type="entry name" value="EF_HAND_2"/>
    <property type="match status" value="1"/>
</dbReference>
<accession>A0ABY9TWA3</accession>
<feature type="compositionally biased region" description="Basic and acidic residues" evidence="1">
    <location>
        <begin position="73"/>
        <end position="94"/>
    </location>
</feature>
<sequence>MKKIYTTVAVAALMLGSISSANAISEQYFAKLDINNDGSLDVSEFSKNLDKYFEKKNITDPEDKKKKAKNGFNKKDLNGDGKLTFEEMNTEPKK</sequence>
<evidence type="ECO:0000256" key="1">
    <source>
        <dbReference type="SAM" id="MobiDB-lite"/>
    </source>
</evidence>
<feature type="chain" id="PRO_5047313749" evidence="2">
    <location>
        <begin position="24"/>
        <end position="94"/>
    </location>
</feature>
<evidence type="ECO:0000313" key="5">
    <source>
        <dbReference type="Proteomes" id="UP001258994"/>
    </source>
</evidence>
<dbReference type="InterPro" id="IPR018247">
    <property type="entry name" value="EF_Hand_1_Ca_BS"/>
</dbReference>
<evidence type="ECO:0000256" key="2">
    <source>
        <dbReference type="SAM" id="SignalP"/>
    </source>
</evidence>
<proteinExistence type="predicted"/>
<feature type="region of interest" description="Disordered" evidence="1">
    <location>
        <begin position="60"/>
        <end position="94"/>
    </location>
</feature>
<dbReference type="Gene3D" id="1.10.238.10">
    <property type="entry name" value="EF-hand"/>
    <property type="match status" value="1"/>
</dbReference>